<organism evidence="1 2">
    <name type="scientific">Plutella xylostella</name>
    <name type="common">Diamondback moth</name>
    <name type="synonym">Plutella maculipennis</name>
    <dbReference type="NCBI Taxonomy" id="51655"/>
    <lineage>
        <taxon>Eukaryota</taxon>
        <taxon>Metazoa</taxon>
        <taxon>Ecdysozoa</taxon>
        <taxon>Arthropoda</taxon>
        <taxon>Hexapoda</taxon>
        <taxon>Insecta</taxon>
        <taxon>Pterygota</taxon>
        <taxon>Neoptera</taxon>
        <taxon>Endopterygota</taxon>
        <taxon>Lepidoptera</taxon>
        <taxon>Glossata</taxon>
        <taxon>Ditrysia</taxon>
        <taxon>Yponomeutoidea</taxon>
        <taxon>Plutellidae</taxon>
        <taxon>Plutella</taxon>
    </lineage>
</organism>
<gene>
    <name evidence="1" type="ORF">PLXY2_LOCUS15325</name>
</gene>
<dbReference type="AlphaFoldDB" id="A0A8S4G9B4"/>
<keyword evidence="2" id="KW-1185">Reference proteome</keyword>
<reference evidence="1" key="1">
    <citation type="submission" date="2020-11" db="EMBL/GenBank/DDBJ databases">
        <authorList>
            <person name="Whiteford S."/>
        </authorList>
    </citation>
    <scope>NUCLEOTIDE SEQUENCE</scope>
</reference>
<comment type="caution">
    <text evidence="1">The sequence shown here is derived from an EMBL/GenBank/DDBJ whole genome shotgun (WGS) entry which is preliminary data.</text>
</comment>
<sequence>MPDGTFILRNELSICDLESCYFGTCSHLTRFMAIGQFLRRNLVSISFPTITLALIWADWSHTRQWKEQLKQTNTSE</sequence>
<dbReference type="Proteomes" id="UP000653454">
    <property type="component" value="Unassembled WGS sequence"/>
</dbReference>
<accession>A0A8S4G9B4</accession>
<proteinExistence type="predicted"/>
<name>A0A8S4G9B4_PLUXY</name>
<dbReference type="EMBL" id="CAJHNJ030000181">
    <property type="protein sequence ID" value="CAG9137070.1"/>
    <property type="molecule type" value="Genomic_DNA"/>
</dbReference>
<evidence type="ECO:0000313" key="2">
    <source>
        <dbReference type="Proteomes" id="UP000653454"/>
    </source>
</evidence>
<evidence type="ECO:0000313" key="1">
    <source>
        <dbReference type="EMBL" id="CAG9137070.1"/>
    </source>
</evidence>
<protein>
    <submittedName>
        <fullName evidence="1">(diamondback moth) hypothetical protein</fullName>
    </submittedName>
</protein>